<evidence type="ECO:0000313" key="2">
    <source>
        <dbReference type="EMBL" id="KAF2802223.1"/>
    </source>
</evidence>
<keyword evidence="1" id="KW-0732">Signal</keyword>
<reference evidence="4" key="2">
    <citation type="submission" date="2020-04" db="EMBL/GenBank/DDBJ databases">
        <authorList>
            <consortium name="NCBI Genome Project"/>
        </authorList>
    </citation>
    <scope>NUCLEOTIDE SEQUENCE</scope>
    <source>
        <strain evidence="4">CBS 304.34</strain>
    </source>
</reference>
<dbReference type="EMBL" id="MU003724">
    <property type="protein sequence ID" value="KAF2802223.1"/>
    <property type="molecule type" value="Genomic_DNA"/>
</dbReference>
<proteinExistence type="predicted"/>
<organism evidence="2">
    <name type="scientific">Mytilinidion resinicola</name>
    <dbReference type="NCBI Taxonomy" id="574789"/>
    <lineage>
        <taxon>Eukaryota</taxon>
        <taxon>Fungi</taxon>
        <taxon>Dikarya</taxon>
        <taxon>Ascomycota</taxon>
        <taxon>Pezizomycotina</taxon>
        <taxon>Dothideomycetes</taxon>
        <taxon>Pleosporomycetidae</taxon>
        <taxon>Mytilinidiales</taxon>
        <taxon>Mytilinidiaceae</taxon>
        <taxon>Mytilinidion</taxon>
    </lineage>
</organism>
<dbReference type="OrthoDB" id="10590217at2759"/>
<protein>
    <submittedName>
        <fullName evidence="2 4">Uncharacterized protein</fullName>
    </submittedName>
</protein>
<keyword evidence="3" id="KW-1185">Reference proteome</keyword>
<evidence type="ECO:0000313" key="3">
    <source>
        <dbReference type="Proteomes" id="UP000504636"/>
    </source>
</evidence>
<reference evidence="4" key="3">
    <citation type="submission" date="2025-04" db="UniProtKB">
        <authorList>
            <consortium name="RefSeq"/>
        </authorList>
    </citation>
    <scope>IDENTIFICATION</scope>
    <source>
        <strain evidence="4">CBS 304.34</strain>
    </source>
</reference>
<feature type="signal peptide" evidence="1">
    <location>
        <begin position="1"/>
        <end position="18"/>
    </location>
</feature>
<dbReference type="GeneID" id="54467169"/>
<name>A0A6A6Y133_9PEZI</name>
<evidence type="ECO:0000313" key="4">
    <source>
        <dbReference type="RefSeq" id="XP_033569187.1"/>
    </source>
</evidence>
<reference evidence="2 4" key="1">
    <citation type="journal article" date="2020" name="Stud. Mycol.">
        <title>101 Dothideomycetes genomes: a test case for predicting lifestyles and emergence of pathogens.</title>
        <authorList>
            <person name="Haridas S."/>
            <person name="Albert R."/>
            <person name="Binder M."/>
            <person name="Bloem J."/>
            <person name="Labutti K."/>
            <person name="Salamov A."/>
            <person name="Andreopoulos B."/>
            <person name="Baker S."/>
            <person name="Barry K."/>
            <person name="Bills G."/>
            <person name="Bluhm B."/>
            <person name="Cannon C."/>
            <person name="Castanera R."/>
            <person name="Culley D."/>
            <person name="Daum C."/>
            <person name="Ezra D."/>
            <person name="Gonzalez J."/>
            <person name="Henrissat B."/>
            <person name="Kuo A."/>
            <person name="Liang C."/>
            <person name="Lipzen A."/>
            <person name="Lutzoni F."/>
            <person name="Magnuson J."/>
            <person name="Mondo S."/>
            <person name="Nolan M."/>
            <person name="Ohm R."/>
            <person name="Pangilinan J."/>
            <person name="Park H.-J."/>
            <person name="Ramirez L."/>
            <person name="Alfaro M."/>
            <person name="Sun H."/>
            <person name="Tritt A."/>
            <person name="Yoshinaga Y."/>
            <person name="Zwiers L.-H."/>
            <person name="Turgeon B."/>
            <person name="Goodwin S."/>
            <person name="Spatafora J."/>
            <person name="Crous P."/>
            <person name="Grigoriev I."/>
        </authorList>
    </citation>
    <scope>NUCLEOTIDE SEQUENCE</scope>
    <source>
        <strain evidence="2 4">CBS 304.34</strain>
    </source>
</reference>
<dbReference type="RefSeq" id="XP_033569187.1">
    <property type="nucleotide sequence ID" value="XM_033726276.1"/>
</dbReference>
<gene>
    <name evidence="2 4" type="ORF">BDZ99DRAFT_527592</name>
</gene>
<evidence type="ECO:0000256" key="1">
    <source>
        <dbReference type="SAM" id="SignalP"/>
    </source>
</evidence>
<accession>A0A6A6Y133</accession>
<dbReference type="AlphaFoldDB" id="A0A6A6Y133"/>
<feature type="chain" id="PRO_5044628795" evidence="1">
    <location>
        <begin position="19"/>
        <end position="175"/>
    </location>
</feature>
<dbReference type="Proteomes" id="UP000504636">
    <property type="component" value="Unplaced"/>
</dbReference>
<sequence>MIWPIIVIAFQLFTAASASPLPTPSGTPITETNKNNIWYLANCVSGSMIAYYDDLVLSQHGEAPAKGNFYPVSGGSGQLLGGAVTWEAHQFFTTPPDPKRLNVSINDRVWAKDQARAEAGHGTDGSGNWQCYQDTQRILWTLGGATGMSGDLSNGNCTAQYFCLRLGRGLPPLKT</sequence>